<dbReference type="KEGG" id="tbk:HF295_05385"/>
<reference evidence="7 8" key="1">
    <citation type="submission" date="2020-04" db="EMBL/GenBank/DDBJ databases">
        <authorList>
            <person name="Zheng R.K."/>
            <person name="Sun C.M."/>
        </authorList>
    </citation>
    <scope>NUCLEOTIDE SEQUENCE [LARGE SCALE GENOMIC DNA]</scope>
    <source>
        <strain evidence="8">zrk29</strain>
    </source>
</reference>
<feature type="transmembrane region" description="Helical" evidence="6">
    <location>
        <begin position="6"/>
        <end position="27"/>
    </location>
</feature>
<evidence type="ECO:0000256" key="4">
    <source>
        <dbReference type="ARBA" id="ARBA00023172"/>
    </source>
</evidence>
<sequence>MDRLEILMLICIGLILVLIVLELYFIVRKHKEKDMLDDSFVKEVRLLENNLKTEMTQSILSFNNEVNKQLLNVSDLSSKNITDFRIRVNQQLNDFQEKISDKFNLEFKTLTESFHHQMQNVNQKVEERLNQGFKDTNETFINIVKRVEVIDEAQKNIKALSEEMVSLQNILSNNQSRGAYGEYQLNQLLYSIYGDNNKMYQTQYAINDDQKSLRVDAVIFMPKPNSIIPIDSKFPFSAYSKLFDNEGLTKEEENSIISQFAREVKKHITDIANKYILPPKTTDYALMFVPSDGILSLLHSKSPQVIDYAREKSVTIVSPTTIIPLLSSFKAFVIDHQRSENMEKINQELLKLGKDFKIFGQEWSKLSRTIQTIKKDSDLLDSRVERISSKFDSIQDVSMIDEGSKQEDGPN</sequence>
<keyword evidence="6" id="KW-0812">Transmembrane</keyword>
<accession>A0A7L6N443</accession>
<dbReference type="PANTHER" id="PTHR30563">
    <property type="entry name" value="DNA RECOMBINATION PROTEIN RMUC"/>
    <property type="match status" value="1"/>
</dbReference>
<comment type="similarity">
    <text evidence="2">Belongs to the RmuC family.</text>
</comment>
<keyword evidence="6" id="KW-0472">Membrane</keyword>
<evidence type="ECO:0000256" key="5">
    <source>
        <dbReference type="SAM" id="Coils"/>
    </source>
</evidence>
<dbReference type="Pfam" id="PF02646">
    <property type="entry name" value="RmuC"/>
    <property type="match status" value="1"/>
</dbReference>
<keyword evidence="6" id="KW-1133">Transmembrane helix</keyword>
<evidence type="ECO:0000313" key="8">
    <source>
        <dbReference type="Proteomes" id="UP000512167"/>
    </source>
</evidence>
<proteinExistence type="inferred from homology"/>
<evidence type="ECO:0000256" key="3">
    <source>
        <dbReference type="ARBA" id="ARBA00023054"/>
    </source>
</evidence>
<dbReference type="RefSeq" id="WP_312031148.1">
    <property type="nucleotide sequence ID" value="NZ_CP051151.1"/>
</dbReference>
<evidence type="ECO:0000256" key="2">
    <source>
        <dbReference type="ARBA" id="ARBA00009840"/>
    </source>
</evidence>
<dbReference type="PANTHER" id="PTHR30563:SF0">
    <property type="entry name" value="DNA RECOMBINATION PROTEIN RMUC"/>
    <property type="match status" value="1"/>
</dbReference>
<evidence type="ECO:0000256" key="1">
    <source>
        <dbReference type="ARBA" id="ARBA00003416"/>
    </source>
</evidence>
<keyword evidence="8" id="KW-1185">Reference proteome</keyword>
<keyword evidence="3 5" id="KW-0175">Coiled coil</keyword>
<dbReference type="EMBL" id="CP051151">
    <property type="protein sequence ID" value="QLY40321.1"/>
    <property type="molecule type" value="Genomic_DNA"/>
</dbReference>
<gene>
    <name evidence="7" type="primary">rmuC</name>
    <name evidence="7" type="ORF">HF295_05385</name>
</gene>
<dbReference type="AlphaFoldDB" id="A0A7L6N443"/>
<dbReference type="InterPro" id="IPR003798">
    <property type="entry name" value="DNA_recombination_RmuC"/>
</dbReference>
<protein>
    <submittedName>
        <fullName evidence="7">DNA recombination protein RmuC</fullName>
    </submittedName>
</protein>
<keyword evidence="4" id="KW-0233">DNA recombination</keyword>
<dbReference type="Proteomes" id="UP000512167">
    <property type="component" value="Chromosome"/>
</dbReference>
<organism evidence="7 8">
    <name type="scientific">Hujiaoplasma nucleasis</name>
    <dbReference type="NCBI Taxonomy" id="2725268"/>
    <lineage>
        <taxon>Bacteria</taxon>
        <taxon>Bacillati</taxon>
        <taxon>Mycoplasmatota</taxon>
        <taxon>Mollicutes</taxon>
        <taxon>Candidatus Izemoplasmatales</taxon>
        <taxon>Hujiaoplasmataceae</taxon>
        <taxon>Hujiaoplasma</taxon>
    </lineage>
</organism>
<dbReference type="GO" id="GO:0006310">
    <property type="term" value="P:DNA recombination"/>
    <property type="evidence" value="ECO:0007669"/>
    <property type="project" value="UniProtKB-KW"/>
</dbReference>
<name>A0A7L6N443_9MOLU</name>
<evidence type="ECO:0000313" key="7">
    <source>
        <dbReference type="EMBL" id="QLY40321.1"/>
    </source>
</evidence>
<evidence type="ECO:0000256" key="6">
    <source>
        <dbReference type="SAM" id="Phobius"/>
    </source>
</evidence>
<feature type="coiled-coil region" evidence="5">
    <location>
        <begin position="143"/>
        <end position="177"/>
    </location>
</feature>
<comment type="function">
    <text evidence="1">Involved in DNA recombination.</text>
</comment>